<organism evidence="2 3">
    <name type="scientific">Periplaneta americana</name>
    <name type="common">American cockroach</name>
    <name type="synonym">Blatta americana</name>
    <dbReference type="NCBI Taxonomy" id="6978"/>
    <lineage>
        <taxon>Eukaryota</taxon>
        <taxon>Metazoa</taxon>
        <taxon>Ecdysozoa</taxon>
        <taxon>Arthropoda</taxon>
        <taxon>Hexapoda</taxon>
        <taxon>Insecta</taxon>
        <taxon>Pterygota</taxon>
        <taxon>Neoptera</taxon>
        <taxon>Polyneoptera</taxon>
        <taxon>Dictyoptera</taxon>
        <taxon>Blattodea</taxon>
        <taxon>Blattoidea</taxon>
        <taxon>Blattidae</taxon>
        <taxon>Blattinae</taxon>
        <taxon>Periplaneta</taxon>
    </lineage>
</organism>
<feature type="region of interest" description="Disordered" evidence="1">
    <location>
        <begin position="63"/>
        <end position="86"/>
    </location>
</feature>
<evidence type="ECO:0000256" key="1">
    <source>
        <dbReference type="SAM" id="MobiDB-lite"/>
    </source>
</evidence>
<sequence length="347" mass="39929">MLFTICGLGSVWRTVGTSLVEGVGVKYIQKLRSLYRRPYEAAGSLDRPPWNVVKRCWMASATNTRGGPTPGRSFASDRQGGLEESCRSRNGSRLEHIKTLEKIQKRALKCCRNNSPLKWDTLTDRRTRIRLCAMFKTYREYIRVLVERPEGKRPLGRPRRRWEDNIKMDLREVGYDGRDWINLAQDRGEKFAPAPGIKPGSLVLRTILRPIVHITVESRPPSHSVECVPCIMAVDLIYVNIYVELEVRPQKRKTLEERGSFRCCGLNFGVAQWLEDLVRRTKDPDLSSVELADKTAKEAATEDGLEVAYNRKPKFAIVTEIEEEGFNEWENDWPDCINHLILDQRLN</sequence>
<evidence type="ECO:0000313" key="2">
    <source>
        <dbReference type="EMBL" id="KAJ4445933.1"/>
    </source>
</evidence>
<protein>
    <submittedName>
        <fullName evidence="2">Uncharacterized protein</fullName>
    </submittedName>
</protein>
<proteinExistence type="predicted"/>
<name>A0ABQ8TH14_PERAM</name>
<accession>A0ABQ8TH14</accession>
<comment type="caution">
    <text evidence="2">The sequence shown here is derived from an EMBL/GenBank/DDBJ whole genome shotgun (WGS) entry which is preliminary data.</text>
</comment>
<gene>
    <name evidence="2" type="ORF">ANN_12619</name>
</gene>
<evidence type="ECO:0000313" key="3">
    <source>
        <dbReference type="Proteomes" id="UP001148838"/>
    </source>
</evidence>
<dbReference type="EMBL" id="JAJSOF020000009">
    <property type="protein sequence ID" value="KAJ4445933.1"/>
    <property type="molecule type" value="Genomic_DNA"/>
</dbReference>
<reference evidence="2 3" key="1">
    <citation type="journal article" date="2022" name="Allergy">
        <title>Genome assembly and annotation of Periplaneta americana reveal a comprehensive cockroach allergen profile.</title>
        <authorList>
            <person name="Wang L."/>
            <person name="Xiong Q."/>
            <person name="Saelim N."/>
            <person name="Wang L."/>
            <person name="Nong W."/>
            <person name="Wan A.T."/>
            <person name="Shi M."/>
            <person name="Liu X."/>
            <person name="Cao Q."/>
            <person name="Hui J.H.L."/>
            <person name="Sookrung N."/>
            <person name="Leung T.F."/>
            <person name="Tungtrongchitr A."/>
            <person name="Tsui S.K.W."/>
        </authorList>
    </citation>
    <scope>NUCLEOTIDE SEQUENCE [LARGE SCALE GENOMIC DNA]</scope>
    <source>
        <strain evidence="2">PWHHKU_190912</strain>
    </source>
</reference>
<keyword evidence="3" id="KW-1185">Reference proteome</keyword>
<dbReference type="Proteomes" id="UP001148838">
    <property type="component" value="Unassembled WGS sequence"/>
</dbReference>